<dbReference type="AlphaFoldDB" id="A0A1W1YD10"/>
<keyword evidence="3" id="KW-1185">Reference proteome</keyword>
<dbReference type="OrthoDB" id="9774843at2"/>
<dbReference type="EMBL" id="FWXJ01000002">
    <property type="protein sequence ID" value="SMC34035.1"/>
    <property type="molecule type" value="Genomic_DNA"/>
</dbReference>
<dbReference type="STRING" id="1938817.SAMN06296008_102269"/>
<sequence>MRSLFISRQLMEDCWSFTASNSSVVLKTKNYEAEVSWKYRTQEGLEWGLVNAVVPQAELERWYQEIFAISPSVISIARGSFHAASDFIKGIGSLGMQVIKLFYETEESKEGVESFLEERKPNFRK</sequence>
<dbReference type="InterPro" id="IPR001753">
    <property type="entry name" value="Enoyl-CoA_hydra/iso"/>
</dbReference>
<dbReference type="Proteomes" id="UP000192708">
    <property type="component" value="Unassembled WGS sequence"/>
</dbReference>
<dbReference type="GO" id="GO:0008935">
    <property type="term" value="F:1,4-dihydroxy-2-naphthoyl-CoA synthase activity"/>
    <property type="evidence" value="ECO:0007669"/>
    <property type="project" value="TreeGrafter"/>
</dbReference>
<evidence type="ECO:0000313" key="3">
    <source>
        <dbReference type="Proteomes" id="UP000192708"/>
    </source>
</evidence>
<dbReference type="PANTHER" id="PTHR43113:SF1">
    <property type="entry name" value="1,4-DIHYDROXY-2-NAPHTHOYL-COA SYNTHASE, PEROXISOMAL"/>
    <property type="match status" value="1"/>
</dbReference>
<comment type="similarity">
    <text evidence="1">Belongs to the enoyl-CoA hydratase/isomerase family.</text>
</comment>
<dbReference type="InterPro" id="IPR029045">
    <property type="entry name" value="ClpP/crotonase-like_dom_sf"/>
</dbReference>
<evidence type="ECO:0000256" key="1">
    <source>
        <dbReference type="ARBA" id="ARBA00005254"/>
    </source>
</evidence>
<dbReference type="InterPro" id="IPR014748">
    <property type="entry name" value="Enoyl-CoA_hydra_C"/>
</dbReference>
<dbReference type="GO" id="GO:0016853">
    <property type="term" value="F:isomerase activity"/>
    <property type="evidence" value="ECO:0007669"/>
    <property type="project" value="UniProtKB-KW"/>
</dbReference>
<dbReference type="Pfam" id="PF00378">
    <property type="entry name" value="ECH_1"/>
    <property type="match status" value="1"/>
</dbReference>
<keyword evidence="2" id="KW-0413">Isomerase</keyword>
<dbReference type="SUPFAM" id="SSF52096">
    <property type="entry name" value="ClpP/crotonase"/>
    <property type="match status" value="1"/>
</dbReference>
<evidence type="ECO:0000313" key="2">
    <source>
        <dbReference type="EMBL" id="SMC34035.1"/>
    </source>
</evidence>
<protein>
    <submittedName>
        <fullName evidence="2">Enoyl-CoA hydratase/isomerase</fullName>
    </submittedName>
</protein>
<accession>A0A1W1YD10</accession>
<dbReference type="RefSeq" id="WP_084282657.1">
    <property type="nucleotide sequence ID" value="NZ_FWXJ01000002.1"/>
</dbReference>
<dbReference type="Gene3D" id="1.10.12.10">
    <property type="entry name" value="Lyase 2-enoyl-coa Hydratase, Chain A, domain 2"/>
    <property type="match status" value="1"/>
</dbReference>
<dbReference type="PANTHER" id="PTHR43113">
    <property type="entry name" value="NUCLEOSIDE-DIPHOSPHATE-SUGAR EPIMERASE"/>
    <property type="match status" value="1"/>
</dbReference>
<gene>
    <name evidence="2" type="ORF">SAMN06296008_102269</name>
</gene>
<reference evidence="2 3" key="1">
    <citation type="submission" date="2017-04" db="EMBL/GenBank/DDBJ databases">
        <authorList>
            <person name="Afonso C.L."/>
            <person name="Miller P.J."/>
            <person name="Scott M.A."/>
            <person name="Spackman E."/>
            <person name="Goraichik I."/>
            <person name="Dimitrov K.M."/>
            <person name="Suarez D.L."/>
            <person name="Swayne D.E."/>
        </authorList>
    </citation>
    <scope>NUCLEOTIDE SEQUENCE [LARGE SCALE GENOMIC DNA]</scope>
    <source>
        <strain evidence="2 3">VK13</strain>
    </source>
</reference>
<organism evidence="2 3">
    <name type="scientific">Polynucleobacter kasalickyi</name>
    <dbReference type="NCBI Taxonomy" id="1938817"/>
    <lineage>
        <taxon>Bacteria</taxon>
        <taxon>Pseudomonadati</taxon>
        <taxon>Pseudomonadota</taxon>
        <taxon>Betaproteobacteria</taxon>
        <taxon>Burkholderiales</taxon>
        <taxon>Burkholderiaceae</taxon>
        <taxon>Polynucleobacter</taxon>
    </lineage>
</organism>
<name>A0A1W1YD10_9BURK</name>
<proteinExistence type="inferred from homology"/>